<protein>
    <submittedName>
        <fullName evidence="1">Uncharacterized protein</fullName>
    </submittedName>
</protein>
<gene>
    <name evidence="1" type="ORF">BU25DRAFT_465380</name>
</gene>
<evidence type="ECO:0000313" key="2">
    <source>
        <dbReference type="Proteomes" id="UP000799754"/>
    </source>
</evidence>
<dbReference type="Proteomes" id="UP000799754">
    <property type="component" value="Unassembled WGS sequence"/>
</dbReference>
<organism evidence="1 2">
    <name type="scientific">Macroventuria anomochaeta</name>
    <dbReference type="NCBI Taxonomy" id="301207"/>
    <lineage>
        <taxon>Eukaryota</taxon>
        <taxon>Fungi</taxon>
        <taxon>Dikarya</taxon>
        <taxon>Ascomycota</taxon>
        <taxon>Pezizomycotina</taxon>
        <taxon>Dothideomycetes</taxon>
        <taxon>Pleosporomycetidae</taxon>
        <taxon>Pleosporales</taxon>
        <taxon>Pleosporineae</taxon>
        <taxon>Didymellaceae</taxon>
        <taxon>Macroventuria</taxon>
    </lineage>
</organism>
<name>A0ACB6S5K3_9PLEO</name>
<proteinExistence type="predicted"/>
<reference evidence="1" key="1">
    <citation type="journal article" date="2020" name="Stud. Mycol.">
        <title>101 Dothideomycetes genomes: a test case for predicting lifestyles and emergence of pathogens.</title>
        <authorList>
            <person name="Haridas S."/>
            <person name="Albert R."/>
            <person name="Binder M."/>
            <person name="Bloem J."/>
            <person name="Labutti K."/>
            <person name="Salamov A."/>
            <person name="Andreopoulos B."/>
            <person name="Baker S."/>
            <person name="Barry K."/>
            <person name="Bills G."/>
            <person name="Bluhm B."/>
            <person name="Cannon C."/>
            <person name="Castanera R."/>
            <person name="Culley D."/>
            <person name="Daum C."/>
            <person name="Ezra D."/>
            <person name="Gonzalez J."/>
            <person name="Henrissat B."/>
            <person name="Kuo A."/>
            <person name="Liang C."/>
            <person name="Lipzen A."/>
            <person name="Lutzoni F."/>
            <person name="Magnuson J."/>
            <person name="Mondo S."/>
            <person name="Nolan M."/>
            <person name="Ohm R."/>
            <person name="Pangilinan J."/>
            <person name="Park H.-J."/>
            <person name="Ramirez L."/>
            <person name="Alfaro M."/>
            <person name="Sun H."/>
            <person name="Tritt A."/>
            <person name="Yoshinaga Y."/>
            <person name="Zwiers L.-H."/>
            <person name="Turgeon B."/>
            <person name="Goodwin S."/>
            <person name="Spatafora J."/>
            <person name="Crous P."/>
            <person name="Grigoriev I."/>
        </authorList>
    </citation>
    <scope>NUCLEOTIDE SEQUENCE</scope>
    <source>
        <strain evidence="1">CBS 525.71</strain>
    </source>
</reference>
<accession>A0ACB6S5K3</accession>
<keyword evidence="2" id="KW-1185">Reference proteome</keyword>
<evidence type="ECO:0000313" key="1">
    <source>
        <dbReference type="EMBL" id="KAF2629267.1"/>
    </source>
</evidence>
<sequence length="109" mass="12055">MYTVGGPLANTATDRWRTGLNTTTQAWATVPNELQGRAAYHGVFQNGTVFLGGSHPVFKEGITLVHEVGHWFGLYHTFANGCCGYSDRRPAAWPGRMRGSKMWQRGPMV</sequence>
<dbReference type="EMBL" id="MU006710">
    <property type="protein sequence ID" value="KAF2629267.1"/>
    <property type="molecule type" value="Genomic_DNA"/>
</dbReference>
<comment type="caution">
    <text evidence="1">The sequence shown here is derived from an EMBL/GenBank/DDBJ whole genome shotgun (WGS) entry which is preliminary data.</text>
</comment>